<evidence type="ECO:0000259" key="1">
    <source>
        <dbReference type="Pfam" id="PF12960"/>
    </source>
</evidence>
<proteinExistence type="predicted"/>
<dbReference type="AlphaFoldDB" id="A0A644ZWI0"/>
<name>A0A644ZWI0_9ZZZZ</name>
<dbReference type="InterPro" id="IPR024383">
    <property type="entry name" value="DUF3849"/>
</dbReference>
<protein>
    <recommendedName>
        <fullName evidence="1">DUF3849 domain-containing protein</fullName>
    </recommendedName>
</protein>
<evidence type="ECO:0000313" key="2">
    <source>
        <dbReference type="EMBL" id="MPM44281.1"/>
    </source>
</evidence>
<organism evidence="2">
    <name type="scientific">bioreactor metagenome</name>
    <dbReference type="NCBI Taxonomy" id="1076179"/>
    <lineage>
        <taxon>unclassified sequences</taxon>
        <taxon>metagenomes</taxon>
        <taxon>ecological metagenomes</taxon>
    </lineage>
</organism>
<dbReference type="Pfam" id="PF12960">
    <property type="entry name" value="DUF3849"/>
    <property type="match status" value="1"/>
</dbReference>
<sequence length="252" mass="28625">MENKEFPYIYPYSFAEAKRLGELNDWKVNHKENVACKDAIEAAIRRDFDGMHLKTDCAASVIADFGYHRVSYVLANSLQQKDYDGRFSRGNHDWAKRTYIPTEKDSYGNRNLDFAVDSHPAVLDGFVNQYRRAYQSLGMFDFTHCLSDTDNQDFEGRVIVMSPDTLKETCLSPQSQLWLCTGGFGSHAGSRGRAVFVTNLEDGETTRLNREDFVGVLADSHLPDWAREKLMELQGQKQETGDTSEMGGMTMQ</sequence>
<dbReference type="EMBL" id="VSSQ01010416">
    <property type="protein sequence ID" value="MPM44281.1"/>
    <property type="molecule type" value="Genomic_DNA"/>
</dbReference>
<feature type="domain" description="DUF3849" evidence="1">
    <location>
        <begin position="9"/>
        <end position="135"/>
    </location>
</feature>
<gene>
    <name evidence="2" type="ORF">SDC9_90959</name>
</gene>
<accession>A0A644ZWI0</accession>
<comment type="caution">
    <text evidence="2">The sequence shown here is derived from an EMBL/GenBank/DDBJ whole genome shotgun (WGS) entry which is preliminary data.</text>
</comment>
<reference evidence="2" key="1">
    <citation type="submission" date="2019-08" db="EMBL/GenBank/DDBJ databases">
        <authorList>
            <person name="Kucharzyk K."/>
            <person name="Murdoch R.W."/>
            <person name="Higgins S."/>
            <person name="Loffler F."/>
        </authorList>
    </citation>
    <scope>NUCLEOTIDE SEQUENCE</scope>
</reference>